<sequence length="76" mass="8241">MEAMSLNELTAAGAASTPRKFVYTVTEKGEKSFWTRIGVAFPNRDGSLTVRLDAVPVNGMLQIRDEEPSRRNGGAA</sequence>
<proteinExistence type="predicted"/>
<evidence type="ECO:0000313" key="1">
    <source>
        <dbReference type="EMBL" id="BAL57064.1"/>
    </source>
</evidence>
<dbReference type="AlphaFoldDB" id="H5SLM8"/>
<accession>H5SLM8</accession>
<organism evidence="1">
    <name type="scientific">uncultured delta proteobacterium</name>
    <dbReference type="NCBI Taxonomy" id="34034"/>
    <lineage>
        <taxon>Bacteria</taxon>
        <taxon>Deltaproteobacteria</taxon>
        <taxon>environmental samples</taxon>
    </lineage>
</organism>
<dbReference type="EMBL" id="AP011765">
    <property type="protein sequence ID" value="BAL57064.1"/>
    <property type="molecule type" value="Genomic_DNA"/>
</dbReference>
<reference evidence="1" key="2">
    <citation type="journal article" date="2012" name="PLoS ONE">
        <title>A Deeply Branching Thermophilic Bacterium with an Ancient Acetyl-CoA Pathway Dominates a Subsurface Ecosystem.</title>
        <authorList>
            <person name="Takami H."/>
            <person name="Noguchi H."/>
            <person name="Takaki Y."/>
            <person name="Uchiyama I."/>
            <person name="Toyoda A."/>
            <person name="Nishi S."/>
            <person name="Chee G.-J."/>
            <person name="Arai W."/>
            <person name="Nunoura T."/>
            <person name="Itoh T."/>
            <person name="Hattori M."/>
            <person name="Takai K."/>
        </authorList>
    </citation>
    <scope>NUCLEOTIDE SEQUENCE</scope>
</reference>
<gene>
    <name evidence="1" type="ORF">HGMM_F46H12C13</name>
</gene>
<protein>
    <submittedName>
        <fullName evidence="1">Hypothetical conserved protein</fullName>
    </submittedName>
</protein>
<name>H5SLM8_9DELT</name>
<reference evidence="1" key="1">
    <citation type="journal article" date="2005" name="Environ. Microbiol.">
        <title>Genetic and functional properties of uncultivated thermophilic crenarchaeotes from a subsurface gold mine as revealed by analysis of genome fragments.</title>
        <authorList>
            <person name="Nunoura T."/>
            <person name="Hirayama H."/>
            <person name="Takami H."/>
            <person name="Oida H."/>
            <person name="Nishi S."/>
            <person name="Shimamura S."/>
            <person name="Suzuki Y."/>
            <person name="Inagaki F."/>
            <person name="Takai K."/>
            <person name="Nealson K.H."/>
            <person name="Horikoshi K."/>
        </authorList>
    </citation>
    <scope>NUCLEOTIDE SEQUENCE</scope>
</reference>